<gene>
    <name evidence="1" type="ORF">MTR67_018097</name>
</gene>
<accession>A0AAF0TLA7</accession>
<keyword evidence="2" id="KW-1185">Reference proteome</keyword>
<evidence type="ECO:0000313" key="2">
    <source>
        <dbReference type="Proteomes" id="UP001234989"/>
    </source>
</evidence>
<evidence type="ECO:0000313" key="1">
    <source>
        <dbReference type="EMBL" id="WMV24712.1"/>
    </source>
</evidence>
<organism evidence="1 2">
    <name type="scientific">Solanum verrucosum</name>
    <dbReference type="NCBI Taxonomy" id="315347"/>
    <lineage>
        <taxon>Eukaryota</taxon>
        <taxon>Viridiplantae</taxon>
        <taxon>Streptophyta</taxon>
        <taxon>Embryophyta</taxon>
        <taxon>Tracheophyta</taxon>
        <taxon>Spermatophyta</taxon>
        <taxon>Magnoliopsida</taxon>
        <taxon>eudicotyledons</taxon>
        <taxon>Gunneridae</taxon>
        <taxon>Pentapetalae</taxon>
        <taxon>asterids</taxon>
        <taxon>lamiids</taxon>
        <taxon>Solanales</taxon>
        <taxon>Solanaceae</taxon>
        <taxon>Solanoideae</taxon>
        <taxon>Solaneae</taxon>
        <taxon>Solanum</taxon>
    </lineage>
</organism>
<dbReference type="Proteomes" id="UP001234989">
    <property type="component" value="Chromosome 4"/>
</dbReference>
<protein>
    <submittedName>
        <fullName evidence="1">Uncharacterized protein</fullName>
    </submittedName>
</protein>
<dbReference type="AlphaFoldDB" id="A0AAF0TLA7"/>
<proteinExistence type="predicted"/>
<name>A0AAF0TLA7_SOLVR</name>
<sequence length="98" mass="11395">MDRRLIDEPSVRRIRTLKGEKKSRTLIQERSEVSSVPAPKSKDFSVEFVTRYVGFHWFRFSVSRSRLDRFSIFSSVASVVSPHSSRTSDMFTFIAFSL</sequence>
<dbReference type="EMBL" id="CP133615">
    <property type="protein sequence ID" value="WMV24712.1"/>
    <property type="molecule type" value="Genomic_DNA"/>
</dbReference>
<reference evidence="1" key="1">
    <citation type="submission" date="2023-08" db="EMBL/GenBank/DDBJ databases">
        <title>A de novo genome assembly of Solanum verrucosum Schlechtendal, a Mexican diploid species geographically isolated from the other diploid A-genome species in potato relatives.</title>
        <authorList>
            <person name="Hosaka K."/>
        </authorList>
    </citation>
    <scope>NUCLEOTIDE SEQUENCE</scope>
    <source>
        <tissue evidence="1">Young leaves</tissue>
    </source>
</reference>